<organism evidence="1 2">
    <name type="scientific">Trichonephila inaurata madagascariensis</name>
    <dbReference type="NCBI Taxonomy" id="2747483"/>
    <lineage>
        <taxon>Eukaryota</taxon>
        <taxon>Metazoa</taxon>
        <taxon>Ecdysozoa</taxon>
        <taxon>Arthropoda</taxon>
        <taxon>Chelicerata</taxon>
        <taxon>Arachnida</taxon>
        <taxon>Araneae</taxon>
        <taxon>Araneomorphae</taxon>
        <taxon>Entelegynae</taxon>
        <taxon>Araneoidea</taxon>
        <taxon>Nephilidae</taxon>
        <taxon>Trichonephila</taxon>
        <taxon>Trichonephila inaurata</taxon>
    </lineage>
</organism>
<accession>A0A8X6WND9</accession>
<gene>
    <name evidence="1" type="primary">AVEN_144654_1</name>
    <name evidence="1" type="ORF">TNIN_215161</name>
</gene>
<dbReference type="EMBL" id="BMAV01000160">
    <property type="protein sequence ID" value="GFY37161.1"/>
    <property type="molecule type" value="Genomic_DNA"/>
</dbReference>
<protein>
    <recommendedName>
        <fullName evidence="3">EF-hand domain-containing protein</fullName>
    </recommendedName>
</protein>
<evidence type="ECO:0008006" key="3">
    <source>
        <dbReference type="Google" id="ProtNLM"/>
    </source>
</evidence>
<dbReference type="SUPFAM" id="SSF47473">
    <property type="entry name" value="EF-hand"/>
    <property type="match status" value="1"/>
</dbReference>
<evidence type="ECO:0000313" key="1">
    <source>
        <dbReference type="EMBL" id="GFY37161.1"/>
    </source>
</evidence>
<name>A0A8X6WND9_9ARAC</name>
<evidence type="ECO:0000313" key="2">
    <source>
        <dbReference type="Proteomes" id="UP000886998"/>
    </source>
</evidence>
<proteinExistence type="predicted"/>
<dbReference type="AlphaFoldDB" id="A0A8X6WND9"/>
<dbReference type="InterPro" id="IPR011992">
    <property type="entry name" value="EF-hand-dom_pair"/>
</dbReference>
<sequence length="108" mass="11522">MASDKNFQAAFEVFSKAEGGKDGKISVDGLKKWFKQTGLINKDTGITDGEVEKAFAATAKDKEGMTFSEVKDCVGSITRVKKLDQKEVLSKLGEAGQMKSAGAGAEKK</sequence>
<reference evidence="1" key="1">
    <citation type="submission" date="2020-08" db="EMBL/GenBank/DDBJ databases">
        <title>Multicomponent nature underlies the extraordinary mechanical properties of spider dragline silk.</title>
        <authorList>
            <person name="Kono N."/>
            <person name="Nakamura H."/>
            <person name="Mori M."/>
            <person name="Yoshida Y."/>
            <person name="Ohtoshi R."/>
            <person name="Malay A.D."/>
            <person name="Moran D.A.P."/>
            <person name="Tomita M."/>
            <person name="Numata K."/>
            <person name="Arakawa K."/>
        </authorList>
    </citation>
    <scope>NUCLEOTIDE SEQUENCE</scope>
</reference>
<dbReference type="Gene3D" id="1.10.238.10">
    <property type="entry name" value="EF-hand"/>
    <property type="match status" value="1"/>
</dbReference>
<dbReference type="Proteomes" id="UP000886998">
    <property type="component" value="Unassembled WGS sequence"/>
</dbReference>
<dbReference type="OrthoDB" id="6419479at2759"/>
<comment type="caution">
    <text evidence="1">The sequence shown here is derived from an EMBL/GenBank/DDBJ whole genome shotgun (WGS) entry which is preliminary data.</text>
</comment>
<keyword evidence="2" id="KW-1185">Reference proteome</keyword>